<dbReference type="SUPFAM" id="SSF51735">
    <property type="entry name" value="NAD(P)-binding Rossmann-fold domains"/>
    <property type="match status" value="1"/>
</dbReference>
<dbReference type="PANTHER" id="PTHR43431">
    <property type="entry name" value="OXIDOREDUCTASE, SHORT CHAIN DEHYDROGENASE/REDUCTASE FAMILY (AFU_ORTHOLOGUE AFUA_5G14000)"/>
    <property type="match status" value="1"/>
</dbReference>
<name>A0A5C5RZL6_9ACTN</name>
<organism evidence="1 2">
    <name type="scientific">Tsukamurella conjunctivitidis</name>
    <dbReference type="NCBI Taxonomy" id="2592068"/>
    <lineage>
        <taxon>Bacteria</taxon>
        <taxon>Bacillati</taxon>
        <taxon>Actinomycetota</taxon>
        <taxon>Actinomycetes</taxon>
        <taxon>Mycobacteriales</taxon>
        <taxon>Tsukamurellaceae</taxon>
        <taxon>Tsukamurella</taxon>
    </lineage>
</organism>
<dbReference type="Gene3D" id="3.40.50.720">
    <property type="entry name" value="NAD(P)-binding Rossmann-like Domain"/>
    <property type="match status" value="1"/>
</dbReference>
<dbReference type="OrthoDB" id="9799818at2"/>
<gene>
    <name evidence="1" type="ORF">FK530_14465</name>
</gene>
<evidence type="ECO:0000313" key="2">
    <source>
        <dbReference type="Proteomes" id="UP000319375"/>
    </source>
</evidence>
<sequence>MTSSNALPVLVVLGTGPGLGMSVARAFGRRGYRVALASRSADRHAGYLDELRGLGIEAAAFQADVTVPGAVTAVVERVREDFGRIDVAYFGAATPVVTGPITDLDPTGATEALATVAPAVEFAQAVLPELRARAGALVFVGGLSAVVPMPHLGALALVAAAYRAYALNLHAALRPEGVYAGTLTVGGMIDGGDIAAATRANAPEQDLTAITLRPDDLAERVWRMTDDRTDGEVVVDVIS</sequence>
<keyword evidence="2" id="KW-1185">Reference proteome</keyword>
<dbReference type="InterPro" id="IPR036291">
    <property type="entry name" value="NAD(P)-bd_dom_sf"/>
</dbReference>
<dbReference type="EMBL" id="VIGX01000007">
    <property type="protein sequence ID" value="TWS28274.1"/>
    <property type="molecule type" value="Genomic_DNA"/>
</dbReference>
<comment type="caution">
    <text evidence="1">The sequence shown here is derived from an EMBL/GenBank/DDBJ whole genome shotgun (WGS) entry which is preliminary data.</text>
</comment>
<protein>
    <submittedName>
        <fullName evidence="1">SDR family NAD(P)-dependent oxidoreductase</fullName>
    </submittedName>
</protein>
<dbReference type="Pfam" id="PF00106">
    <property type="entry name" value="adh_short"/>
    <property type="match status" value="1"/>
</dbReference>
<dbReference type="AlphaFoldDB" id="A0A5C5RZL6"/>
<dbReference type="InterPro" id="IPR002347">
    <property type="entry name" value="SDR_fam"/>
</dbReference>
<dbReference type="RefSeq" id="WP_146487735.1">
    <property type="nucleotide sequence ID" value="NZ_VIGX01000007.1"/>
</dbReference>
<dbReference type="Proteomes" id="UP000319375">
    <property type="component" value="Unassembled WGS sequence"/>
</dbReference>
<accession>A0A5C5RZL6</accession>
<evidence type="ECO:0000313" key="1">
    <source>
        <dbReference type="EMBL" id="TWS28274.1"/>
    </source>
</evidence>
<dbReference type="PANTHER" id="PTHR43431:SF1">
    <property type="entry name" value="OS08G0476300 PROTEIN"/>
    <property type="match status" value="1"/>
</dbReference>
<reference evidence="1 2" key="1">
    <citation type="submission" date="2019-06" db="EMBL/GenBank/DDBJ databases">
        <title>Tsukamurella conjunctivitidis sp. nov., Tsukamurella assacharolytica sp. nov. and Tsukamurella sputae sp. nov. isolated from patients with conjunctivitis, bacteraemia (lymphoma) and respiratory infection (sputum) in Hong Kong.</title>
        <authorList>
            <person name="Teng J.L.L."/>
            <person name="Lee H.H."/>
            <person name="Fong J.Y.H."/>
            <person name="Fok K.M.N."/>
            <person name="Lau S.K.P."/>
            <person name="Woo P.C.Y."/>
        </authorList>
    </citation>
    <scope>NUCLEOTIDE SEQUENCE [LARGE SCALE GENOMIC DNA]</scope>
    <source>
        <strain evidence="1 2">HKU72</strain>
    </source>
</reference>
<proteinExistence type="predicted"/>